<reference evidence="4" key="1">
    <citation type="journal article" date="2023" name="Int. J. Syst. Evol. Microbiol.">
        <title>Mesoterricola silvestris gen. nov., sp. nov., Mesoterricola sediminis sp. nov., Geothrix oryzae sp. nov., Geothrix edaphica sp. nov., Geothrix rubra sp. nov., and Geothrix limicola sp. nov., six novel members of Acidobacteriota isolated from soils.</title>
        <authorList>
            <person name="Itoh H."/>
            <person name="Sugisawa Y."/>
            <person name="Mise K."/>
            <person name="Xu Z."/>
            <person name="Kuniyasu M."/>
            <person name="Ushijima N."/>
            <person name="Kawano K."/>
            <person name="Kobayashi E."/>
            <person name="Shiratori Y."/>
            <person name="Masuda Y."/>
            <person name="Senoo K."/>
        </authorList>
    </citation>
    <scope>NUCLEOTIDE SEQUENCE [LARGE SCALE GENOMIC DNA]</scope>
    <source>
        <strain evidence="4">Red222</strain>
    </source>
</reference>
<dbReference type="CDD" id="cd00118">
    <property type="entry name" value="LysM"/>
    <property type="match status" value="1"/>
</dbReference>
<dbReference type="RefSeq" id="WP_286354326.1">
    <property type="nucleotide sequence ID" value="NZ_AP027079.1"/>
</dbReference>
<organism evidence="3 4">
    <name type="scientific">Geothrix oryzae</name>
    <dbReference type="NCBI Taxonomy" id="2927975"/>
    <lineage>
        <taxon>Bacteria</taxon>
        <taxon>Pseudomonadati</taxon>
        <taxon>Acidobacteriota</taxon>
        <taxon>Holophagae</taxon>
        <taxon>Holophagales</taxon>
        <taxon>Holophagaceae</taxon>
        <taxon>Geothrix</taxon>
    </lineage>
</organism>
<dbReference type="InterPro" id="IPR050570">
    <property type="entry name" value="Cell_wall_metabolism_enzyme"/>
</dbReference>
<dbReference type="Gene3D" id="2.70.70.10">
    <property type="entry name" value="Glucose Permease (Domain IIA)"/>
    <property type="match status" value="1"/>
</dbReference>
<dbReference type="Gene3D" id="3.10.350.10">
    <property type="entry name" value="LysM domain"/>
    <property type="match status" value="1"/>
</dbReference>
<dbReference type="SMART" id="SM00257">
    <property type="entry name" value="LysM"/>
    <property type="match status" value="1"/>
</dbReference>
<feature type="domain" description="LysM" evidence="2">
    <location>
        <begin position="44"/>
        <end position="88"/>
    </location>
</feature>
<name>A0ABN6V9Y9_9BACT</name>
<dbReference type="Pfam" id="PF01551">
    <property type="entry name" value="Peptidase_M23"/>
    <property type="match status" value="1"/>
</dbReference>
<evidence type="ECO:0000313" key="4">
    <source>
        <dbReference type="Proteomes" id="UP001242010"/>
    </source>
</evidence>
<evidence type="ECO:0000259" key="2">
    <source>
        <dbReference type="PROSITE" id="PS51782"/>
    </source>
</evidence>
<feature type="signal peptide" evidence="1">
    <location>
        <begin position="1"/>
        <end position="19"/>
    </location>
</feature>
<dbReference type="SUPFAM" id="SSF54106">
    <property type="entry name" value="LysM domain"/>
    <property type="match status" value="1"/>
</dbReference>
<dbReference type="PANTHER" id="PTHR21666:SF270">
    <property type="entry name" value="MUREIN HYDROLASE ACTIVATOR ENVC"/>
    <property type="match status" value="1"/>
</dbReference>
<dbReference type="SUPFAM" id="SSF51261">
    <property type="entry name" value="Duplicated hybrid motif"/>
    <property type="match status" value="1"/>
</dbReference>
<evidence type="ECO:0000313" key="3">
    <source>
        <dbReference type="EMBL" id="BDU70610.1"/>
    </source>
</evidence>
<keyword evidence="4" id="KW-1185">Reference proteome</keyword>
<proteinExistence type="predicted"/>
<dbReference type="PROSITE" id="PS51782">
    <property type="entry name" value="LYSM"/>
    <property type="match status" value="1"/>
</dbReference>
<dbReference type="InterPro" id="IPR016047">
    <property type="entry name" value="M23ase_b-sheet_dom"/>
</dbReference>
<dbReference type="InterPro" id="IPR011055">
    <property type="entry name" value="Dup_hybrid_motif"/>
</dbReference>
<feature type="chain" id="PRO_5047121792" description="LysM domain-containing protein" evidence="1">
    <location>
        <begin position="20"/>
        <end position="361"/>
    </location>
</feature>
<accession>A0ABN6V9Y9</accession>
<dbReference type="Pfam" id="PF01476">
    <property type="entry name" value="LysM"/>
    <property type="match status" value="1"/>
</dbReference>
<dbReference type="EMBL" id="AP027079">
    <property type="protein sequence ID" value="BDU70610.1"/>
    <property type="molecule type" value="Genomic_DNA"/>
</dbReference>
<gene>
    <name evidence="3" type="ORF">GETHOR_27110</name>
</gene>
<dbReference type="InterPro" id="IPR018392">
    <property type="entry name" value="LysM"/>
</dbReference>
<dbReference type="CDD" id="cd12797">
    <property type="entry name" value="M23_peptidase"/>
    <property type="match status" value="1"/>
</dbReference>
<keyword evidence="1" id="KW-0732">Signal</keyword>
<protein>
    <recommendedName>
        <fullName evidence="2">LysM domain-containing protein</fullName>
    </recommendedName>
</protein>
<dbReference type="PANTHER" id="PTHR21666">
    <property type="entry name" value="PEPTIDASE-RELATED"/>
    <property type="match status" value="1"/>
</dbReference>
<evidence type="ECO:0000256" key="1">
    <source>
        <dbReference type="SAM" id="SignalP"/>
    </source>
</evidence>
<dbReference type="InterPro" id="IPR036779">
    <property type="entry name" value="LysM_dom_sf"/>
</dbReference>
<sequence>MRLAALTLVLASLSLGLQAAPKRTSKKTSPRPVARQAARLEEGSVHVMRKGETAAAVARATGLSLAELKALNPGRNLGRLAVGDRLKVPAPRSAAPALAEAVPAEAPAAPALVSRPALAALPVSPVVSPAPMPHLERLLPYQVRAAVPTLGPVASAHSETHQTPGTPSQLLARMQSVLPPVSEAELKALLPTFAPADPERLDLLWPVETRTISSAWGPRMRTKTVRVKNQRKKRVRYKGRHRGIDLTAPVGAAVFAALDGQVIMAGRHKQYGNYVVVDHGNGVATLYAHHKLNLVQEGDIVRRGQKIAEVGRTGNATGPHLHFELKVDGLQRNPLPVLNDEEEISSELAAQNTLIGAGARR</sequence>
<dbReference type="Proteomes" id="UP001242010">
    <property type="component" value="Chromosome"/>
</dbReference>